<name>A0A8X8H3C0_9RHOB</name>
<organism evidence="1 2">
    <name type="scientific">Fertoeibacter niger</name>
    <dbReference type="NCBI Taxonomy" id="2656921"/>
    <lineage>
        <taxon>Bacteria</taxon>
        <taxon>Pseudomonadati</taxon>
        <taxon>Pseudomonadota</taxon>
        <taxon>Alphaproteobacteria</taxon>
        <taxon>Rhodobacterales</taxon>
        <taxon>Paracoccaceae</taxon>
        <taxon>Fertoeibacter</taxon>
    </lineage>
</organism>
<keyword evidence="2" id="KW-1185">Reference proteome</keyword>
<protein>
    <submittedName>
        <fullName evidence="1">Uncharacterized protein</fullName>
    </submittedName>
</protein>
<gene>
    <name evidence="1" type="ORF">GEU84_010645</name>
</gene>
<evidence type="ECO:0000313" key="2">
    <source>
        <dbReference type="Proteomes" id="UP000484076"/>
    </source>
</evidence>
<reference evidence="1" key="1">
    <citation type="submission" date="2020-05" db="EMBL/GenBank/DDBJ databases">
        <title>Fertoebacter nigrum gen. nov., sp. nov., a new member of the family Rhodobacteraceae.</title>
        <authorList>
            <person name="Szuroczki S."/>
            <person name="Abbaszade G."/>
            <person name="Buni D."/>
            <person name="Schumann P."/>
            <person name="Toth E."/>
        </authorList>
    </citation>
    <scope>NUCLEOTIDE SEQUENCE</scope>
    <source>
        <strain evidence="1">RG-N-1a</strain>
    </source>
</reference>
<dbReference type="AlphaFoldDB" id="A0A8X8H3C0"/>
<evidence type="ECO:0000313" key="1">
    <source>
        <dbReference type="EMBL" id="NUB44843.1"/>
    </source>
</evidence>
<dbReference type="RefSeq" id="WP_174539769.1">
    <property type="nucleotide sequence ID" value="NZ_WHUT02000005.1"/>
</dbReference>
<comment type="caution">
    <text evidence="1">The sequence shown here is derived from an EMBL/GenBank/DDBJ whole genome shotgun (WGS) entry which is preliminary data.</text>
</comment>
<proteinExistence type="predicted"/>
<dbReference type="EMBL" id="WHUT02000005">
    <property type="protein sequence ID" value="NUB44843.1"/>
    <property type="molecule type" value="Genomic_DNA"/>
</dbReference>
<sequence length="267" mass="28315">MPRLRPANDERFAMILHIPLTAAILLALALPAAAQMLALPIPPAEGQNQISVKVTPGLTQTRKLPTAALRQARKDMLAGLDIGDDDLRALADQGDGLAALRYTRRLVASDAASASDIAYYGSLAVSTGRVWVLPDAVAAMARLDPETEPAERKKTYLAMLYPHAWAGNALALDAVIDLNGEGRLFGAMSEATRQKILEQGEKNGDGRAALRLALPLLHKQGRSATETAQLQDYLKRARAAGHLAVATTADTMLALLADQTAGAAVTQ</sequence>
<accession>A0A8X8H3C0</accession>
<dbReference type="Proteomes" id="UP000484076">
    <property type="component" value="Unassembled WGS sequence"/>
</dbReference>